<evidence type="ECO:0000313" key="2">
    <source>
        <dbReference type="Proteomes" id="UP001289374"/>
    </source>
</evidence>
<dbReference type="AlphaFoldDB" id="A0AAE2BLY0"/>
<keyword evidence="2" id="KW-1185">Reference proteome</keyword>
<name>A0AAE2BLY0_9LAMI</name>
<dbReference type="Proteomes" id="UP001289374">
    <property type="component" value="Unassembled WGS sequence"/>
</dbReference>
<organism evidence="1 2">
    <name type="scientific">Sesamum angolense</name>
    <dbReference type="NCBI Taxonomy" id="2727404"/>
    <lineage>
        <taxon>Eukaryota</taxon>
        <taxon>Viridiplantae</taxon>
        <taxon>Streptophyta</taxon>
        <taxon>Embryophyta</taxon>
        <taxon>Tracheophyta</taxon>
        <taxon>Spermatophyta</taxon>
        <taxon>Magnoliopsida</taxon>
        <taxon>eudicotyledons</taxon>
        <taxon>Gunneridae</taxon>
        <taxon>Pentapetalae</taxon>
        <taxon>asterids</taxon>
        <taxon>lamiids</taxon>
        <taxon>Lamiales</taxon>
        <taxon>Pedaliaceae</taxon>
        <taxon>Sesamum</taxon>
    </lineage>
</organism>
<reference evidence="1" key="2">
    <citation type="journal article" date="2024" name="Plant">
        <title>Genomic evolution and insights into agronomic trait innovations of Sesamum species.</title>
        <authorList>
            <person name="Miao H."/>
            <person name="Wang L."/>
            <person name="Qu L."/>
            <person name="Liu H."/>
            <person name="Sun Y."/>
            <person name="Le M."/>
            <person name="Wang Q."/>
            <person name="Wei S."/>
            <person name="Zheng Y."/>
            <person name="Lin W."/>
            <person name="Duan Y."/>
            <person name="Cao H."/>
            <person name="Xiong S."/>
            <person name="Wang X."/>
            <person name="Wei L."/>
            <person name="Li C."/>
            <person name="Ma Q."/>
            <person name="Ju M."/>
            <person name="Zhao R."/>
            <person name="Li G."/>
            <person name="Mu C."/>
            <person name="Tian Q."/>
            <person name="Mei H."/>
            <person name="Zhang T."/>
            <person name="Gao T."/>
            <person name="Zhang H."/>
        </authorList>
    </citation>
    <scope>NUCLEOTIDE SEQUENCE</scope>
    <source>
        <strain evidence="1">K16</strain>
    </source>
</reference>
<gene>
    <name evidence="1" type="ORF">Sango_2089400</name>
</gene>
<accession>A0AAE2BLY0</accession>
<protein>
    <submittedName>
        <fullName evidence="1">Uncharacterized protein</fullName>
    </submittedName>
</protein>
<dbReference type="PANTHER" id="PTHR10775">
    <property type="entry name" value="OS08G0208400 PROTEIN"/>
    <property type="match status" value="1"/>
</dbReference>
<dbReference type="InterPro" id="IPR004242">
    <property type="entry name" value="Transposase_21"/>
</dbReference>
<dbReference type="PANTHER" id="PTHR10775:SF185">
    <property type="entry name" value="OS08G0208400 PROTEIN"/>
    <property type="match status" value="1"/>
</dbReference>
<sequence length="256" mass="30648">MLYWKDDVDLEYCKFCRDARYKPSRGRNQHQKKSPYAVLRYLSITPHLQRLYYSRATVEHMMWHATPQIEKGSMCHPSNAEVWKYFDRMYPDFAEELRNVRLALCTDDFAPQELLQLWHVSVRTYDHDMNLAFIMRAALMWIVNDLPTYGMTFGWSSTGVIGYPICIGDTRAFYFQHNRKACYFDCHRQFLLAHHSYRRNKKSFMKNRVENKVTRPRLTGDQILDRVANISPTVEMPLLLLDGYGRDYKWTEKRIF</sequence>
<dbReference type="EMBL" id="JACGWL010000012">
    <property type="protein sequence ID" value="KAK4390261.1"/>
    <property type="molecule type" value="Genomic_DNA"/>
</dbReference>
<evidence type="ECO:0000313" key="1">
    <source>
        <dbReference type="EMBL" id="KAK4390261.1"/>
    </source>
</evidence>
<reference evidence="1" key="1">
    <citation type="submission" date="2020-06" db="EMBL/GenBank/DDBJ databases">
        <authorList>
            <person name="Li T."/>
            <person name="Hu X."/>
            <person name="Zhang T."/>
            <person name="Song X."/>
            <person name="Zhang H."/>
            <person name="Dai N."/>
            <person name="Sheng W."/>
            <person name="Hou X."/>
            <person name="Wei L."/>
        </authorList>
    </citation>
    <scope>NUCLEOTIDE SEQUENCE</scope>
    <source>
        <strain evidence="1">K16</strain>
        <tissue evidence="1">Leaf</tissue>
    </source>
</reference>
<dbReference type="Pfam" id="PF02992">
    <property type="entry name" value="Transposase_21"/>
    <property type="match status" value="2"/>
</dbReference>
<comment type="caution">
    <text evidence="1">The sequence shown here is derived from an EMBL/GenBank/DDBJ whole genome shotgun (WGS) entry which is preliminary data.</text>
</comment>
<proteinExistence type="predicted"/>